<proteinExistence type="predicted"/>
<dbReference type="InterPro" id="IPR003598">
    <property type="entry name" value="Ig_sub2"/>
</dbReference>
<keyword evidence="8" id="KW-1185">Reference proteome</keyword>
<accession>A0A914AQI3</accession>
<name>A0A914AQI3_PATMI</name>
<sequence length="550" mass="61017">MAHAIYAVVVLSLVQISKQVTRGDWELSVTTSPSESILEGSDVTLTCLITSNQASTGWVQWQHSPNGASFFPLTEPTYTVSSNNLTLTGVSRNQTGWYRCVGTSVWTSNYWNPNTFSDSTAVEVLYPPEITNKDRTWTGANDNYTATLECIVRSNPLPRVTWYGPNDTIITHYTNPDRIFLEDTITGSGAVGYLIVSHLIITPVANSTDYGMYRCRAANNISTYDEHEIELTETGKPEPPRDLQVYYSTENDVWVTWEPGYDGGEELYAHYINIRKIPWDFDAGGWIERWPPTITKGFFSYLEQGTLYQVAVYALNTHGASSYATVDVRTKPASPDKLGIRVTYNQAHRIIMVTGMPKDNYDGTCLRLIGYDTSQGEWVSLRPDLDCIQRDGEFEYSGPNSGHIHSRYCHDGLCSSQSHVTEDYPTTARPPLPTWPKHGGNTADNVGVIIGVSLSVGIVLLLLSLGVCRYLGCFRDCNKPISLPSASDNVELTRHAPLASGAEPYQHGNDSPPTYTEALEMIVTAGNSDNPPPAYEYVSSLTTDRPEYFV</sequence>
<dbReference type="OMA" id="SHITEEY"/>
<dbReference type="PROSITE" id="PS50853">
    <property type="entry name" value="FN3"/>
    <property type="match status" value="1"/>
</dbReference>
<evidence type="ECO:0000256" key="1">
    <source>
        <dbReference type="ARBA" id="ARBA00022737"/>
    </source>
</evidence>
<dbReference type="GeneID" id="119736088"/>
<feature type="domain" description="Fibronectin type-III" evidence="6">
    <location>
        <begin position="239"/>
        <end position="336"/>
    </location>
</feature>
<dbReference type="AlphaFoldDB" id="A0A914AQI3"/>
<evidence type="ECO:0000259" key="6">
    <source>
        <dbReference type="PROSITE" id="PS50853"/>
    </source>
</evidence>
<dbReference type="SUPFAM" id="SSF49265">
    <property type="entry name" value="Fibronectin type III"/>
    <property type="match status" value="1"/>
</dbReference>
<dbReference type="PROSITE" id="PS50835">
    <property type="entry name" value="IG_LIKE"/>
    <property type="match status" value="2"/>
</dbReference>
<dbReference type="OrthoDB" id="9442762at2759"/>
<dbReference type="SMART" id="SM00060">
    <property type="entry name" value="FN3"/>
    <property type="match status" value="1"/>
</dbReference>
<organism evidence="7 8">
    <name type="scientific">Patiria miniata</name>
    <name type="common">Bat star</name>
    <name type="synonym">Asterina miniata</name>
    <dbReference type="NCBI Taxonomy" id="46514"/>
    <lineage>
        <taxon>Eukaryota</taxon>
        <taxon>Metazoa</taxon>
        <taxon>Echinodermata</taxon>
        <taxon>Eleutherozoa</taxon>
        <taxon>Asterozoa</taxon>
        <taxon>Asteroidea</taxon>
        <taxon>Valvatacea</taxon>
        <taxon>Valvatida</taxon>
        <taxon>Asterinidae</taxon>
        <taxon>Patiria</taxon>
    </lineage>
</organism>
<dbReference type="InterPro" id="IPR007110">
    <property type="entry name" value="Ig-like_dom"/>
</dbReference>
<dbReference type="SUPFAM" id="SSF48726">
    <property type="entry name" value="Immunoglobulin"/>
    <property type="match status" value="2"/>
</dbReference>
<dbReference type="SMART" id="SM00409">
    <property type="entry name" value="IG"/>
    <property type="match status" value="2"/>
</dbReference>
<dbReference type="PANTHER" id="PTHR44170:SF43">
    <property type="entry name" value="MYOPALLADIN"/>
    <property type="match status" value="1"/>
</dbReference>
<protein>
    <submittedName>
        <fullName evidence="7">Uncharacterized protein</fullName>
    </submittedName>
</protein>
<dbReference type="InterPro" id="IPR036179">
    <property type="entry name" value="Ig-like_dom_sf"/>
</dbReference>
<keyword evidence="4" id="KW-0732">Signal</keyword>
<feature type="transmembrane region" description="Helical" evidence="3">
    <location>
        <begin position="446"/>
        <end position="471"/>
    </location>
</feature>
<evidence type="ECO:0000256" key="2">
    <source>
        <dbReference type="ARBA" id="ARBA00023157"/>
    </source>
</evidence>
<dbReference type="InterPro" id="IPR003599">
    <property type="entry name" value="Ig_sub"/>
</dbReference>
<dbReference type="InterPro" id="IPR003961">
    <property type="entry name" value="FN3_dom"/>
</dbReference>
<evidence type="ECO:0000256" key="3">
    <source>
        <dbReference type="SAM" id="Phobius"/>
    </source>
</evidence>
<dbReference type="Pfam" id="PF00041">
    <property type="entry name" value="fn3"/>
    <property type="match status" value="1"/>
</dbReference>
<keyword evidence="3" id="KW-0472">Membrane</keyword>
<dbReference type="Pfam" id="PF13927">
    <property type="entry name" value="Ig_3"/>
    <property type="match status" value="2"/>
</dbReference>
<dbReference type="SMART" id="SM00408">
    <property type="entry name" value="IGc2"/>
    <property type="match status" value="2"/>
</dbReference>
<evidence type="ECO:0000256" key="4">
    <source>
        <dbReference type="SAM" id="SignalP"/>
    </source>
</evidence>
<dbReference type="InterPro" id="IPR013783">
    <property type="entry name" value="Ig-like_fold"/>
</dbReference>
<keyword evidence="2" id="KW-1015">Disulfide bond</keyword>
<dbReference type="PANTHER" id="PTHR44170">
    <property type="entry name" value="PROTEIN SIDEKICK"/>
    <property type="match status" value="1"/>
</dbReference>
<reference evidence="7" key="1">
    <citation type="submission" date="2022-11" db="UniProtKB">
        <authorList>
            <consortium name="EnsemblMetazoa"/>
        </authorList>
    </citation>
    <scope>IDENTIFICATION</scope>
</reference>
<dbReference type="Proteomes" id="UP000887568">
    <property type="component" value="Unplaced"/>
</dbReference>
<feature type="chain" id="PRO_5037827320" evidence="4">
    <location>
        <begin position="24"/>
        <end position="550"/>
    </location>
</feature>
<evidence type="ECO:0000313" key="7">
    <source>
        <dbReference type="EnsemblMetazoa" id="XP_038066022.1"/>
    </source>
</evidence>
<feature type="domain" description="Ig-like" evidence="5">
    <location>
        <begin position="128"/>
        <end position="232"/>
    </location>
</feature>
<evidence type="ECO:0000313" key="8">
    <source>
        <dbReference type="Proteomes" id="UP000887568"/>
    </source>
</evidence>
<dbReference type="CDD" id="cd00096">
    <property type="entry name" value="Ig"/>
    <property type="match status" value="1"/>
</dbReference>
<feature type="domain" description="Ig-like" evidence="5">
    <location>
        <begin position="25"/>
        <end position="123"/>
    </location>
</feature>
<keyword evidence="3" id="KW-1133">Transmembrane helix</keyword>
<dbReference type="EnsemblMetazoa" id="XM_038210094.1">
    <property type="protein sequence ID" value="XP_038066022.1"/>
    <property type="gene ID" value="LOC119736088"/>
</dbReference>
<keyword evidence="1" id="KW-0677">Repeat</keyword>
<dbReference type="InterPro" id="IPR036116">
    <property type="entry name" value="FN3_sf"/>
</dbReference>
<dbReference type="CDD" id="cd00063">
    <property type="entry name" value="FN3"/>
    <property type="match status" value="1"/>
</dbReference>
<dbReference type="RefSeq" id="XP_038066022.1">
    <property type="nucleotide sequence ID" value="XM_038210094.1"/>
</dbReference>
<feature type="signal peptide" evidence="4">
    <location>
        <begin position="1"/>
        <end position="23"/>
    </location>
</feature>
<keyword evidence="3" id="KW-0812">Transmembrane</keyword>
<evidence type="ECO:0000259" key="5">
    <source>
        <dbReference type="PROSITE" id="PS50835"/>
    </source>
</evidence>
<dbReference type="GO" id="GO:0098609">
    <property type="term" value="P:cell-cell adhesion"/>
    <property type="evidence" value="ECO:0007669"/>
    <property type="project" value="TreeGrafter"/>
</dbReference>
<dbReference type="Gene3D" id="2.60.40.10">
    <property type="entry name" value="Immunoglobulins"/>
    <property type="match status" value="3"/>
</dbReference>